<sequence>MICMGRISILHIARRTFATSNVNFVRFRGSSTNPPLELVKVGKLCGSKKEGLFEPGQLFLHRVFAYRGVIVCSFNVKVKEIVKPNEAIDRTEIIPYYQVLIDRKDWDYMNFHPEMTSYFTESAVGREKLLTVINGMDCVPHHEIIPYSTTEKDAIKHDLFARIFEPNEESNDGPNFNIKKNLFPNFAVSNKKSWLTPQSVHVATNENVQLSVIPYYLGQSFTAGQQKYFWRYTVRLQSLDKKPAVLRDRILKVFSLNNLQQVNGPGVNGENPRLTAENSVYQFSSIVELSQPKGGHMWGRFTMERDDGSTFEILMPTIPLECHPESTSEQNEFENNHN</sequence>
<dbReference type="GO" id="GO:0003677">
    <property type="term" value="F:DNA binding"/>
    <property type="evidence" value="ECO:0007669"/>
    <property type="project" value="InterPro"/>
</dbReference>
<protein>
    <submittedName>
        <fullName evidence="3">ApaG domain-containing protein</fullName>
    </submittedName>
</protein>
<dbReference type="PROSITE" id="PS51087">
    <property type="entry name" value="APAG"/>
    <property type="match status" value="1"/>
</dbReference>
<dbReference type="Pfam" id="PF08755">
    <property type="entry name" value="YccV-like"/>
    <property type="match status" value="1"/>
</dbReference>
<dbReference type="InterPro" id="IPR036767">
    <property type="entry name" value="ApaG_sf"/>
</dbReference>
<proteinExistence type="predicted"/>
<evidence type="ECO:0000313" key="3">
    <source>
        <dbReference type="WBParaSite" id="PSU_v2.g15654.t1"/>
    </source>
</evidence>
<dbReference type="WBParaSite" id="PSU_v2.g15654.t1">
    <property type="protein sequence ID" value="PSU_v2.g15654.t1"/>
    <property type="gene ID" value="PSU_v2.g15654"/>
</dbReference>
<dbReference type="GO" id="GO:0070987">
    <property type="term" value="P:error-free translesion synthesis"/>
    <property type="evidence" value="ECO:0007669"/>
    <property type="project" value="TreeGrafter"/>
</dbReference>
<dbReference type="AlphaFoldDB" id="A0A914YA61"/>
<dbReference type="InterPro" id="IPR036623">
    <property type="entry name" value="Hemimethylated_DNA-bd_sf"/>
</dbReference>
<keyword evidence="2" id="KW-1185">Reference proteome</keyword>
<feature type="domain" description="ApaG" evidence="1">
    <location>
        <begin position="202"/>
        <end position="327"/>
    </location>
</feature>
<dbReference type="GO" id="GO:0042645">
    <property type="term" value="C:mitochondrial nucleoid"/>
    <property type="evidence" value="ECO:0007669"/>
    <property type="project" value="TreeGrafter"/>
</dbReference>
<organism evidence="2 3">
    <name type="scientific">Panagrolaimus superbus</name>
    <dbReference type="NCBI Taxonomy" id="310955"/>
    <lineage>
        <taxon>Eukaryota</taxon>
        <taxon>Metazoa</taxon>
        <taxon>Ecdysozoa</taxon>
        <taxon>Nematoda</taxon>
        <taxon>Chromadorea</taxon>
        <taxon>Rhabditida</taxon>
        <taxon>Tylenchina</taxon>
        <taxon>Panagrolaimomorpha</taxon>
        <taxon>Panagrolaimoidea</taxon>
        <taxon>Panagrolaimidae</taxon>
        <taxon>Panagrolaimus</taxon>
    </lineage>
</organism>
<name>A0A914YA61_9BILA</name>
<dbReference type="SUPFAM" id="SSF110069">
    <property type="entry name" value="ApaG-like"/>
    <property type="match status" value="1"/>
</dbReference>
<dbReference type="InterPro" id="IPR007474">
    <property type="entry name" value="ApaG_domain"/>
</dbReference>
<reference evidence="3" key="1">
    <citation type="submission" date="2022-11" db="UniProtKB">
        <authorList>
            <consortium name="WormBaseParasite"/>
        </authorList>
    </citation>
    <scope>IDENTIFICATION</scope>
</reference>
<accession>A0A914YA61</accession>
<dbReference type="Pfam" id="PF04379">
    <property type="entry name" value="DUF525"/>
    <property type="match status" value="1"/>
</dbReference>
<dbReference type="PANTHER" id="PTHR14289">
    <property type="entry name" value="F-BOX ONLY PROTEIN 3"/>
    <property type="match status" value="1"/>
</dbReference>
<dbReference type="GO" id="GO:0005634">
    <property type="term" value="C:nucleus"/>
    <property type="evidence" value="ECO:0007669"/>
    <property type="project" value="TreeGrafter"/>
</dbReference>
<dbReference type="InterPro" id="IPR011722">
    <property type="entry name" value="Hemimethylated_DNA-bd_dom"/>
</dbReference>
<evidence type="ECO:0000259" key="1">
    <source>
        <dbReference type="PROSITE" id="PS51087"/>
    </source>
</evidence>
<dbReference type="SUPFAM" id="SSF141255">
    <property type="entry name" value="YccV-like"/>
    <property type="match status" value="1"/>
</dbReference>
<dbReference type="Gene3D" id="2.60.40.1470">
    <property type="entry name" value="ApaG domain"/>
    <property type="match status" value="1"/>
</dbReference>
<evidence type="ECO:0000313" key="2">
    <source>
        <dbReference type="Proteomes" id="UP000887577"/>
    </source>
</evidence>
<dbReference type="SMART" id="SM00992">
    <property type="entry name" value="YccV-like"/>
    <property type="match status" value="1"/>
</dbReference>
<dbReference type="PANTHER" id="PTHR14289:SF16">
    <property type="entry name" value="POLYMERASE DELTA-INTERACTING PROTEIN 2"/>
    <property type="match status" value="1"/>
</dbReference>
<dbReference type="Proteomes" id="UP000887577">
    <property type="component" value="Unplaced"/>
</dbReference>